<reference evidence="1 2" key="1">
    <citation type="journal article" date="2020" name="Nature">
        <title>Bacterial chemolithoautotrophy via manganese oxidation.</title>
        <authorList>
            <person name="Yu H."/>
            <person name="Leadbetter J.R."/>
        </authorList>
    </citation>
    <scope>NUCLEOTIDE SEQUENCE [LARGE SCALE GENOMIC DNA]</scope>
    <source>
        <strain evidence="1 2">Mn-1</strain>
    </source>
</reference>
<proteinExistence type="predicted"/>
<keyword evidence="1" id="KW-0489">Methyltransferase</keyword>
<protein>
    <submittedName>
        <fullName evidence="1">Methyltransferase domain-containing protein</fullName>
    </submittedName>
</protein>
<dbReference type="Proteomes" id="UP000534783">
    <property type="component" value="Unassembled WGS sequence"/>
</dbReference>
<dbReference type="RefSeq" id="WP_168057569.1">
    <property type="nucleotide sequence ID" value="NZ_VTOW01000001.1"/>
</dbReference>
<keyword evidence="1" id="KW-0808">Transferase</keyword>
<comment type="caution">
    <text evidence="1">The sequence shown here is derived from an EMBL/GenBank/DDBJ whole genome shotgun (WGS) entry which is preliminary data.</text>
</comment>
<dbReference type="PANTHER" id="PTHR43861:SF1">
    <property type="entry name" value="TRANS-ACONITATE 2-METHYLTRANSFERASE"/>
    <property type="match status" value="1"/>
</dbReference>
<evidence type="ECO:0000313" key="2">
    <source>
        <dbReference type="Proteomes" id="UP000534783"/>
    </source>
</evidence>
<dbReference type="CDD" id="cd02440">
    <property type="entry name" value="AdoMet_MTases"/>
    <property type="match status" value="1"/>
</dbReference>
<keyword evidence="2" id="KW-1185">Reference proteome</keyword>
<dbReference type="PANTHER" id="PTHR43861">
    <property type="entry name" value="TRANS-ACONITATE 2-METHYLTRANSFERASE-RELATED"/>
    <property type="match status" value="1"/>
</dbReference>
<dbReference type="AlphaFoldDB" id="A0A7X6DL85"/>
<dbReference type="GO" id="GO:0008168">
    <property type="term" value="F:methyltransferase activity"/>
    <property type="evidence" value="ECO:0007669"/>
    <property type="project" value="UniProtKB-KW"/>
</dbReference>
<dbReference type="Gene3D" id="3.40.50.150">
    <property type="entry name" value="Vaccinia Virus protein VP39"/>
    <property type="match status" value="1"/>
</dbReference>
<dbReference type="InterPro" id="IPR029063">
    <property type="entry name" value="SAM-dependent_MTases_sf"/>
</dbReference>
<name>A0A7X6DL85_9BACT</name>
<gene>
    <name evidence="1" type="ORF">MNODULE_00605</name>
</gene>
<sequence>MQDVVQIHYRRLAQKYDGFLYYSPGFVRALTEKMIDKLRLRESDTFVDLGCGTGMYSLDILKQVPLKNKIIGVDPFAEMLAQIPQEAPMERHPLDAVVFSERPGSYDKVLIKETVHHIQDKERLFRNLHQRLTPGGILLLVHVPPKVQYPLFQKALQKCERWHADPDDLVRLLGEAGFRVERDALDYPHAIPKEKYFQMVESCYMSVLSSFSKEEIQEGLAEMEKRYADRTVLEFTDHFDYIAGVKA</sequence>
<dbReference type="EMBL" id="VTOW01000001">
    <property type="protein sequence ID" value="NKE69253.1"/>
    <property type="molecule type" value="Genomic_DNA"/>
</dbReference>
<accession>A0A7X6DL85</accession>
<organism evidence="1 2">
    <name type="scientific">Candidatus Manganitrophus noduliformans</name>
    <dbReference type="NCBI Taxonomy" id="2606439"/>
    <lineage>
        <taxon>Bacteria</taxon>
        <taxon>Pseudomonadati</taxon>
        <taxon>Nitrospirota</taxon>
        <taxon>Nitrospiria</taxon>
        <taxon>Candidatus Troglogloeales</taxon>
        <taxon>Candidatus Manganitrophaceae</taxon>
        <taxon>Candidatus Manganitrophus</taxon>
    </lineage>
</organism>
<dbReference type="SUPFAM" id="SSF53335">
    <property type="entry name" value="S-adenosyl-L-methionine-dependent methyltransferases"/>
    <property type="match status" value="1"/>
</dbReference>
<dbReference type="GO" id="GO:0032259">
    <property type="term" value="P:methylation"/>
    <property type="evidence" value="ECO:0007669"/>
    <property type="project" value="UniProtKB-KW"/>
</dbReference>
<dbReference type="Pfam" id="PF13489">
    <property type="entry name" value="Methyltransf_23"/>
    <property type="match status" value="1"/>
</dbReference>
<evidence type="ECO:0000313" key="1">
    <source>
        <dbReference type="EMBL" id="NKE69253.1"/>
    </source>
</evidence>